<dbReference type="SUPFAM" id="SSF56112">
    <property type="entry name" value="Protein kinase-like (PK-like)"/>
    <property type="match status" value="2"/>
</dbReference>
<evidence type="ECO:0000256" key="9">
    <source>
        <dbReference type="ARBA" id="ARBA00022692"/>
    </source>
</evidence>
<evidence type="ECO:0000313" key="24">
    <source>
        <dbReference type="Proteomes" id="UP001632038"/>
    </source>
</evidence>
<evidence type="ECO:0000256" key="2">
    <source>
        <dbReference type="ARBA" id="ARBA00012513"/>
    </source>
</evidence>
<evidence type="ECO:0000256" key="21">
    <source>
        <dbReference type="SAM" id="SignalP"/>
    </source>
</evidence>
<evidence type="ECO:0000256" key="12">
    <source>
        <dbReference type="ARBA" id="ARBA00022741"/>
    </source>
</evidence>
<dbReference type="Gene3D" id="1.10.510.10">
    <property type="entry name" value="Transferase(Phosphotransferase) domain 1"/>
    <property type="match status" value="2"/>
</dbReference>
<accession>A0ABD3C3D0</accession>
<dbReference type="GO" id="GO:0005886">
    <property type="term" value="C:plasma membrane"/>
    <property type="evidence" value="ECO:0007669"/>
    <property type="project" value="UniProtKB-SubCell"/>
</dbReference>
<keyword evidence="11" id="KW-0677">Repeat</keyword>
<keyword evidence="14 20" id="KW-0067">ATP-binding</keyword>
<keyword evidence="8" id="KW-0808">Transferase</keyword>
<comment type="catalytic activity">
    <reaction evidence="18">
        <text>L-threonyl-[protein] + ATP = O-phospho-L-threonyl-[protein] + ADP + H(+)</text>
        <dbReference type="Rhea" id="RHEA:46608"/>
        <dbReference type="Rhea" id="RHEA-COMP:11060"/>
        <dbReference type="Rhea" id="RHEA-COMP:11605"/>
        <dbReference type="ChEBI" id="CHEBI:15378"/>
        <dbReference type="ChEBI" id="CHEBI:30013"/>
        <dbReference type="ChEBI" id="CHEBI:30616"/>
        <dbReference type="ChEBI" id="CHEBI:61977"/>
        <dbReference type="ChEBI" id="CHEBI:456216"/>
        <dbReference type="EC" id="2.7.11.1"/>
    </reaction>
</comment>
<evidence type="ECO:0000256" key="7">
    <source>
        <dbReference type="ARBA" id="ARBA00022614"/>
    </source>
</evidence>
<dbReference type="InterPro" id="IPR000719">
    <property type="entry name" value="Prot_kinase_dom"/>
</dbReference>
<evidence type="ECO:0000256" key="6">
    <source>
        <dbReference type="ARBA" id="ARBA00022553"/>
    </source>
</evidence>
<keyword evidence="5" id="KW-0723">Serine/threonine-protein kinase</keyword>
<dbReference type="GO" id="GO:0009409">
    <property type="term" value="P:response to cold"/>
    <property type="evidence" value="ECO:0007669"/>
    <property type="project" value="UniProtKB-ARBA"/>
</dbReference>
<dbReference type="InterPro" id="IPR001245">
    <property type="entry name" value="Ser-Thr/Tyr_kinase_cat_dom"/>
</dbReference>
<dbReference type="PANTHER" id="PTHR48006">
    <property type="entry name" value="LEUCINE-RICH REPEAT-CONTAINING PROTEIN DDB_G0281931-RELATED"/>
    <property type="match status" value="1"/>
</dbReference>
<keyword evidence="3" id="KW-0217">Developmental protein</keyword>
<dbReference type="Pfam" id="PF00069">
    <property type="entry name" value="Pkinase"/>
    <property type="match status" value="1"/>
</dbReference>
<feature type="chain" id="PRO_5044872947" description="non-specific serine/threonine protein kinase" evidence="21">
    <location>
        <begin position="25"/>
        <end position="1122"/>
    </location>
</feature>
<dbReference type="FunFam" id="1.10.510.10:FF:000095">
    <property type="entry name" value="protein STRUBBELIG-RECEPTOR FAMILY 8"/>
    <property type="match status" value="1"/>
</dbReference>
<comment type="subcellular location">
    <subcellularLocation>
        <location evidence="1">Cell membrane</location>
        <topology evidence="1">Single-pass type I membrane protein</topology>
    </subcellularLocation>
</comment>
<dbReference type="PANTHER" id="PTHR48006:SF102">
    <property type="entry name" value="LEUCINE-RICH REPEAT-CONTAINING PROTEIN DDB_G0281931-RELATED"/>
    <property type="match status" value="1"/>
</dbReference>
<dbReference type="Proteomes" id="UP001632038">
    <property type="component" value="Unassembled WGS sequence"/>
</dbReference>
<evidence type="ECO:0000256" key="18">
    <source>
        <dbReference type="ARBA" id="ARBA00047899"/>
    </source>
</evidence>
<keyword evidence="12 20" id="KW-0547">Nucleotide-binding</keyword>
<evidence type="ECO:0000256" key="20">
    <source>
        <dbReference type="PROSITE-ProRule" id="PRU10141"/>
    </source>
</evidence>
<dbReference type="Gene3D" id="3.30.200.20">
    <property type="entry name" value="Phosphorylase Kinase, domain 1"/>
    <property type="match status" value="2"/>
</dbReference>
<evidence type="ECO:0000256" key="8">
    <source>
        <dbReference type="ARBA" id="ARBA00022679"/>
    </source>
</evidence>
<evidence type="ECO:0000256" key="5">
    <source>
        <dbReference type="ARBA" id="ARBA00022527"/>
    </source>
</evidence>
<comment type="catalytic activity">
    <reaction evidence="19">
        <text>L-seryl-[protein] + ATP = O-phospho-L-seryl-[protein] + ADP + H(+)</text>
        <dbReference type="Rhea" id="RHEA:17989"/>
        <dbReference type="Rhea" id="RHEA-COMP:9863"/>
        <dbReference type="Rhea" id="RHEA-COMP:11604"/>
        <dbReference type="ChEBI" id="CHEBI:15378"/>
        <dbReference type="ChEBI" id="CHEBI:29999"/>
        <dbReference type="ChEBI" id="CHEBI:30616"/>
        <dbReference type="ChEBI" id="CHEBI:83421"/>
        <dbReference type="ChEBI" id="CHEBI:456216"/>
        <dbReference type="EC" id="2.7.11.1"/>
    </reaction>
</comment>
<keyword evidence="15" id="KW-1133">Transmembrane helix</keyword>
<dbReference type="SMART" id="SM00220">
    <property type="entry name" value="S_TKc"/>
    <property type="match status" value="2"/>
</dbReference>
<keyword evidence="24" id="KW-1185">Reference proteome</keyword>
<keyword evidence="13" id="KW-0418">Kinase</keyword>
<dbReference type="PROSITE" id="PS50011">
    <property type="entry name" value="PROTEIN_KINASE_DOM"/>
    <property type="match status" value="2"/>
</dbReference>
<evidence type="ECO:0000256" key="3">
    <source>
        <dbReference type="ARBA" id="ARBA00022473"/>
    </source>
</evidence>
<keyword evidence="9" id="KW-0812">Transmembrane</keyword>
<dbReference type="FunFam" id="3.30.200.20:FF:000039">
    <property type="entry name" value="receptor-like protein kinase FERONIA"/>
    <property type="match status" value="1"/>
</dbReference>
<organism evidence="23 24">
    <name type="scientific">Castilleja foliolosa</name>
    <dbReference type="NCBI Taxonomy" id="1961234"/>
    <lineage>
        <taxon>Eukaryota</taxon>
        <taxon>Viridiplantae</taxon>
        <taxon>Streptophyta</taxon>
        <taxon>Embryophyta</taxon>
        <taxon>Tracheophyta</taxon>
        <taxon>Spermatophyta</taxon>
        <taxon>Magnoliopsida</taxon>
        <taxon>eudicotyledons</taxon>
        <taxon>Gunneridae</taxon>
        <taxon>Pentapetalae</taxon>
        <taxon>asterids</taxon>
        <taxon>lamiids</taxon>
        <taxon>Lamiales</taxon>
        <taxon>Orobanchaceae</taxon>
        <taxon>Pedicularideae</taxon>
        <taxon>Castillejinae</taxon>
        <taxon>Castilleja</taxon>
    </lineage>
</organism>
<dbReference type="FunFam" id="1.10.510.10:FF:000192">
    <property type="entry name" value="LRR receptor-like serine/threonine-protein kinase RPK2"/>
    <property type="match status" value="1"/>
</dbReference>
<dbReference type="Pfam" id="PF07714">
    <property type="entry name" value="PK_Tyr_Ser-Thr"/>
    <property type="match status" value="1"/>
</dbReference>
<evidence type="ECO:0000256" key="10">
    <source>
        <dbReference type="ARBA" id="ARBA00022729"/>
    </source>
</evidence>
<dbReference type="InterPro" id="IPR011009">
    <property type="entry name" value="Kinase-like_dom_sf"/>
</dbReference>
<protein>
    <recommendedName>
        <fullName evidence="2">non-specific serine/threonine protein kinase</fullName>
        <ecNumber evidence="2">2.7.11.1</ecNumber>
    </recommendedName>
</protein>
<dbReference type="EMBL" id="JAVIJP010000054">
    <property type="protein sequence ID" value="KAL3624067.1"/>
    <property type="molecule type" value="Genomic_DNA"/>
</dbReference>
<dbReference type="CDD" id="cd14066">
    <property type="entry name" value="STKc_IRAK"/>
    <property type="match status" value="2"/>
</dbReference>
<dbReference type="InterPro" id="IPR008271">
    <property type="entry name" value="Ser/Thr_kinase_AS"/>
</dbReference>
<keyword evidence="16" id="KW-0472">Membrane</keyword>
<proteinExistence type="predicted"/>
<dbReference type="GO" id="GO:0004674">
    <property type="term" value="F:protein serine/threonine kinase activity"/>
    <property type="evidence" value="ECO:0007669"/>
    <property type="project" value="UniProtKB-KW"/>
</dbReference>
<feature type="domain" description="Protein kinase" evidence="22">
    <location>
        <begin position="440"/>
        <end position="717"/>
    </location>
</feature>
<evidence type="ECO:0000256" key="15">
    <source>
        <dbReference type="ARBA" id="ARBA00022989"/>
    </source>
</evidence>
<dbReference type="PROSITE" id="PS00108">
    <property type="entry name" value="PROTEIN_KINASE_ST"/>
    <property type="match status" value="1"/>
</dbReference>
<dbReference type="InterPro" id="IPR017441">
    <property type="entry name" value="Protein_kinase_ATP_BS"/>
</dbReference>
<keyword evidence="10 21" id="KW-0732">Signal</keyword>
<keyword evidence="6" id="KW-0597">Phosphoprotein</keyword>
<comment type="caution">
    <text evidence="23">The sequence shown here is derived from an EMBL/GenBank/DDBJ whole genome shotgun (WGS) entry which is preliminary data.</text>
</comment>
<dbReference type="Gene3D" id="2.60.120.430">
    <property type="entry name" value="Galactose-binding lectin"/>
    <property type="match status" value="2"/>
</dbReference>
<dbReference type="InterPro" id="IPR051824">
    <property type="entry name" value="LRR_Rcpt-Like_S/T_Kinase"/>
</dbReference>
<evidence type="ECO:0000256" key="1">
    <source>
        <dbReference type="ARBA" id="ARBA00004251"/>
    </source>
</evidence>
<gene>
    <name evidence="23" type="ORF">CASFOL_032883</name>
</gene>
<evidence type="ECO:0000256" key="14">
    <source>
        <dbReference type="ARBA" id="ARBA00022840"/>
    </source>
</evidence>
<evidence type="ECO:0000256" key="11">
    <source>
        <dbReference type="ARBA" id="ARBA00022737"/>
    </source>
</evidence>
<dbReference type="EC" id="2.7.11.1" evidence="2"/>
<feature type="binding site" evidence="20">
    <location>
        <position position="469"/>
    </location>
    <ligand>
        <name>ATP</name>
        <dbReference type="ChEBI" id="CHEBI:30616"/>
    </ligand>
</feature>
<dbReference type="GO" id="GO:0009945">
    <property type="term" value="P:radial axis specification"/>
    <property type="evidence" value="ECO:0007669"/>
    <property type="project" value="UniProtKB-ARBA"/>
</dbReference>
<feature type="signal peptide" evidence="21">
    <location>
        <begin position="1"/>
        <end position="24"/>
    </location>
</feature>
<evidence type="ECO:0000313" key="23">
    <source>
        <dbReference type="EMBL" id="KAL3624067.1"/>
    </source>
</evidence>
<dbReference type="GO" id="GO:0005524">
    <property type="term" value="F:ATP binding"/>
    <property type="evidence" value="ECO:0007669"/>
    <property type="project" value="UniProtKB-UniRule"/>
</dbReference>
<sequence>MNIFPFSPALLFLKLVLTLTAAAGHNPTELAGDISINCGSIGASSARNGREWIGDVQLKLSSLLQIQGSSTTSAAAHKLISGDPIPHKTARVSRSQFSYAFRLKLGQKIIRLHFNPSLYRGYKSSRDLFTVEAGSFTLLSNFRASITAGALGVKSFSKEFCLNLQENQQLNITFSPEIGQLVDTYAFINGIEIISVPASLSYFQGGDVGVQVVGHKSLVYVDRHNFDGMFPKWALQKAYKRKNETWKIGVDVGFRYLIRLHFSELGIKISQNGELVFQVLINGMIVETNIDMVKKGDESNIRWYRDYMVMMRGHKTEGKRDLLISLQSYDDLIDGDGLVSGFEIFKLSNPDNSLASPNPSHPAQDSPPKTIQTLLLVFGQRNAIATIAIIILSLANIIVHNFREYWEANGTKEENKPSARAELICRRFSLVQIQLATRNFSDALLIGKGGFGKVYQGLIDKGQTTVAVKRLKSNSRQGSSEFLTEIETLSELRHVNLVSLIGYCNERGEMILVYDYMAGGTLSDHLYKLQRESNTCPSLTWKQRLNICIGAGRGLDYLHTGHGVIHRDVKSSNILLDEKLVAKVSDLGLAKPEDKNKLQSHVSTNVKGTRGYLDPHYCNTCKITRKSDTYAFGVVLFEVLCGRPAVESWLPEEERVLTKWGRDKICKGQVDQIVDKSLREEISSNSLKIFVGIAERCMHDEPKNRPTMSQVVQQLELALDQQDKKQVSSVLNEIASASDDIISPCNNENGRSVKTGKPINITPLPEEQTNSVVVNGKLPYRKRDGATMQKPSRIWSWDVFWNRARLSKKNELATNARNEVIIFTDIGVPLTYENVIRATGSFHINNCTGKGGFGAIYKAEIAPGVIVAVKRLAAGRFLSVDQFNAEIKILGRVHHPNLVTLIGYHASENEMFLIHNFISGGNLERFIREKSTEPSVDWRILHKIALDISRALTYLHHECIPRVLHRDVKPSHILLDEHHNARLSGFGEARFLEASETGTTTSVAGTYGYVAPEYAMTCRVSDKADVYSYGVVLLELVSDKRALDPSFSSYGNGFNIVDWACMLLKEGRAKEFFAAGLWDAGSHDDLMEVLHLAVVCASNSLSIRPSMKQVVKRLELLQPPSS</sequence>
<evidence type="ECO:0000256" key="16">
    <source>
        <dbReference type="ARBA" id="ARBA00023136"/>
    </source>
</evidence>
<keyword evidence="17" id="KW-0675">Receptor</keyword>
<keyword evidence="7" id="KW-0433">Leucine-rich repeat</keyword>
<dbReference type="GO" id="GO:0009414">
    <property type="term" value="P:response to water deprivation"/>
    <property type="evidence" value="ECO:0007669"/>
    <property type="project" value="UniProtKB-ARBA"/>
</dbReference>
<dbReference type="FunFam" id="2.60.120.430:FF:000003">
    <property type="entry name" value="FERONIA receptor-like kinase"/>
    <property type="match status" value="1"/>
</dbReference>
<evidence type="ECO:0000256" key="4">
    <source>
        <dbReference type="ARBA" id="ARBA00022475"/>
    </source>
</evidence>
<dbReference type="GO" id="GO:0009942">
    <property type="term" value="P:longitudinal axis specification"/>
    <property type="evidence" value="ECO:0007669"/>
    <property type="project" value="UniProtKB-ARBA"/>
</dbReference>
<feature type="domain" description="Protein kinase" evidence="22">
    <location>
        <begin position="842"/>
        <end position="1117"/>
    </location>
</feature>
<reference evidence="24" key="1">
    <citation type="journal article" date="2024" name="IScience">
        <title>Strigolactones Initiate the Formation of Haustorium-like Structures in Castilleja.</title>
        <authorList>
            <person name="Buerger M."/>
            <person name="Peterson D."/>
            <person name="Chory J."/>
        </authorList>
    </citation>
    <scope>NUCLEOTIDE SEQUENCE [LARGE SCALE GENOMIC DNA]</scope>
</reference>
<dbReference type="PROSITE" id="PS00107">
    <property type="entry name" value="PROTEIN_KINASE_ATP"/>
    <property type="match status" value="1"/>
</dbReference>
<keyword evidence="4" id="KW-1003">Cell membrane</keyword>
<evidence type="ECO:0000259" key="22">
    <source>
        <dbReference type="PROSITE" id="PS50011"/>
    </source>
</evidence>
<dbReference type="AlphaFoldDB" id="A0ABD3C3D0"/>
<evidence type="ECO:0000256" key="13">
    <source>
        <dbReference type="ARBA" id="ARBA00022777"/>
    </source>
</evidence>
<evidence type="ECO:0000256" key="19">
    <source>
        <dbReference type="ARBA" id="ARBA00048679"/>
    </source>
</evidence>
<dbReference type="FunFam" id="3.30.200.20:FF:000260">
    <property type="entry name" value="LRR receptor-like serine/threonine-protein kinase RPK2"/>
    <property type="match status" value="1"/>
</dbReference>
<dbReference type="GO" id="GO:0048508">
    <property type="term" value="P:embryonic meristem development"/>
    <property type="evidence" value="ECO:0007669"/>
    <property type="project" value="UniProtKB-ARBA"/>
</dbReference>
<evidence type="ECO:0000256" key="17">
    <source>
        <dbReference type="ARBA" id="ARBA00023170"/>
    </source>
</evidence>
<name>A0ABD3C3D0_9LAMI</name>